<feature type="chain" id="PRO_5014159187" evidence="1">
    <location>
        <begin position="23"/>
        <end position="299"/>
    </location>
</feature>
<dbReference type="EMBL" id="FOLX01000001">
    <property type="protein sequence ID" value="SFC90960.1"/>
    <property type="molecule type" value="Genomic_DNA"/>
</dbReference>
<reference evidence="2 3" key="1">
    <citation type="submission" date="2016-10" db="EMBL/GenBank/DDBJ databases">
        <authorList>
            <person name="de Groot N.N."/>
        </authorList>
    </citation>
    <scope>NUCLEOTIDE SEQUENCE [LARGE SCALE GENOMIC DNA]</scope>
    <source>
        <strain evidence="2 3">DSM 29619</strain>
    </source>
</reference>
<keyword evidence="3" id="KW-1185">Reference proteome</keyword>
<dbReference type="NCBIfam" id="TIGR03370">
    <property type="entry name" value="VPLPA-CTERM"/>
    <property type="match status" value="1"/>
</dbReference>
<feature type="signal peptide" evidence="1">
    <location>
        <begin position="1"/>
        <end position="22"/>
    </location>
</feature>
<keyword evidence="1" id="KW-0732">Signal</keyword>
<dbReference type="InterPro" id="IPR022472">
    <property type="entry name" value="VPLPA-CTERM"/>
</dbReference>
<organism evidence="2 3">
    <name type="scientific">Pseudooceanicola nitratireducens</name>
    <dbReference type="NCBI Taxonomy" id="517719"/>
    <lineage>
        <taxon>Bacteria</taxon>
        <taxon>Pseudomonadati</taxon>
        <taxon>Pseudomonadota</taxon>
        <taxon>Alphaproteobacteria</taxon>
        <taxon>Rhodobacterales</taxon>
        <taxon>Paracoccaceae</taxon>
        <taxon>Pseudooceanicola</taxon>
    </lineage>
</organism>
<protein>
    <submittedName>
        <fullName evidence="2">VPLPA-CTERM protein sorting domain-containing protein</fullName>
    </submittedName>
</protein>
<dbReference type="Proteomes" id="UP000231644">
    <property type="component" value="Unassembled WGS sequence"/>
</dbReference>
<evidence type="ECO:0000313" key="2">
    <source>
        <dbReference type="EMBL" id="SFC90960.1"/>
    </source>
</evidence>
<evidence type="ECO:0000256" key="1">
    <source>
        <dbReference type="SAM" id="SignalP"/>
    </source>
</evidence>
<accession>A0A1I1NB46</accession>
<dbReference type="AlphaFoldDB" id="A0A1I1NB46"/>
<dbReference type="RefSeq" id="WP_093447103.1">
    <property type="nucleotide sequence ID" value="NZ_FNZG01000001.1"/>
</dbReference>
<name>A0A1I1NB46_9RHOB</name>
<evidence type="ECO:0000313" key="3">
    <source>
        <dbReference type="Proteomes" id="UP000231644"/>
    </source>
</evidence>
<gene>
    <name evidence="2" type="ORF">SAMN05421762_2705</name>
</gene>
<proteinExistence type="predicted"/>
<sequence length="299" mass="30036">MKHILFSGLIGLACLAGTTSQAASVQSYAQASAGGCGSTSTHTDPWSNSGGAVAAAKATGTSGCDMSSNAGVGAGHVGITVSGGANAGMDHGSSTGQAVARAQYTFNLATPPGANGPVGMKVNALAHGVVEARQFIASYTATATASLEAILTVSYFDWNLKRERSTDMSAKAEAFATSNSLTRNAVDSQGLDAALTSGWLTIDPTKEVKVQLHFRGGASYTAHETASGLAAALGGNTLSFAPTAFEFDATGYSVTDANASIVNNQWIDPRQSAPAVPLPAPALLLIGGLGALGALRRRG</sequence>